<dbReference type="InterPro" id="IPR003593">
    <property type="entry name" value="AAA+_ATPase"/>
</dbReference>
<dbReference type="PROSITE" id="PS00688">
    <property type="entry name" value="SIGMA54_INTERACT_3"/>
    <property type="match status" value="1"/>
</dbReference>
<keyword evidence="2" id="KW-0067">ATP-binding</keyword>
<dbReference type="InterPro" id="IPR013656">
    <property type="entry name" value="PAS_4"/>
</dbReference>
<dbReference type="Proteomes" id="UP000830167">
    <property type="component" value="Chromosome"/>
</dbReference>
<dbReference type="PROSITE" id="PS00675">
    <property type="entry name" value="SIGMA54_INTERACT_1"/>
    <property type="match status" value="1"/>
</dbReference>
<keyword evidence="9" id="KW-1185">Reference proteome</keyword>
<dbReference type="InterPro" id="IPR025943">
    <property type="entry name" value="Sigma_54_int_dom_ATP-bd_2"/>
</dbReference>
<evidence type="ECO:0000259" key="6">
    <source>
        <dbReference type="PROSITE" id="PS50045"/>
    </source>
</evidence>
<dbReference type="Gene3D" id="1.10.10.60">
    <property type="entry name" value="Homeodomain-like"/>
    <property type="match status" value="1"/>
</dbReference>
<dbReference type="Pfam" id="PF08448">
    <property type="entry name" value="PAS_4"/>
    <property type="match status" value="1"/>
</dbReference>
<dbReference type="InterPro" id="IPR058031">
    <property type="entry name" value="AAA_lid_NorR"/>
</dbReference>
<dbReference type="PROSITE" id="PS50045">
    <property type="entry name" value="SIGMA54_INTERACT_4"/>
    <property type="match status" value="1"/>
</dbReference>
<keyword evidence="1" id="KW-0547">Nucleotide-binding</keyword>
<dbReference type="CDD" id="cd00130">
    <property type="entry name" value="PAS"/>
    <property type="match status" value="1"/>
</dbReference>
<evidence type="ECO:0000256" key="3">
    <source>
        <dbReference type="ARBA" id="ARBA00023015"/>
    </source>
</evidence>
<dbReference type="InterPro" id="IPR002078">
    <property type="entry name" value="Sigma_54_int"/>
</dbReference>
<dbReference type="EMBL" id="CP089291">
    <property type="protein sequence ID" value="UOF92352.1"/>
    <property type="molecule type" value="Genomic_DNA"/>
</dbReference>
<dbReference type="RefSeq" id="WP_347439021.1">
    <property type="nucleotide sequence ID" value="NZ_CP089291.1"/>
</dbReference>
<dbReference type="CDD" id="cd00009">
    <property type="entry name" value="AAA"/>
    <property type="match status" value="1"/>
</dbReference>
<keyword evidence="3" id="KW-0805">Transcription regulation</keyword>
<dbReference type="InterPro" id="IPR027417">
    <property type="entry name" value="P-loop_NTPase"/>
</dbReference>
<dbReference type="InterPro" id="IPR000014">
    <property type="entry name" value="PAS"/>
</dbReference>
<dbReference type="SUPFAM" id="SSF46689">
    <property type="entry name" value="Homeodomain-like"/>
    <property type="match status" value="1"/>
</dbReference>
<evidence type="ECO:0000256" key="2">
    <source>
        <dbReference type="ARBA" id="ARBA00022840"/>
    </source>
</evidence>
<evidence type="ECO:0000256" key="5">
    <source>
        <dbReference type="ARBA" id="ARBA00023163"/>
    </source>
</evidence>
<feature type="domain" description="PAS" evidence="7">
    <location>
        <begin position="3"/>
        <end position="64"/>
    </location>
</feature>
<dbReference type="InterPro" id="IPR025944">
    <property type="entry name" value="Sigma_54_int_dom_CS"/>
</dbReference>
<dbReference type="PROSITE" id="PS00676">
    <property type="entry name" value="SIGMA54_INTERACT_2"/>
    <property type="match status" value="1"/>
</dbReference>
<dbReference type="PANTHER" id="PTHR32071">
    <property type="entry name" value="TRANSCRIPTIONAL REGULATORY PROTEIN"/>
    <property type="match status" value="1"/>
</dbReference>
<dbReference type="PANTHER" id="PTHR32071:SF57">
    <property type="entry name" value="C4-DICARBOXYLATE TRANSPORT TRANSCRIPTIONAL REGULATORY PROTEIN DCTD"/>
    <property type="match status" value="1"/>
</dbReference>
<gene>
    <name evidence="8" type="ORF">LSG31_09420</name>
</gene>
<evidence type="ECO:0000256" key="1">
    <source>
        <dbReference type="ARBA" id="ARBA00022741"/>
    </source>
</evidence>
<evidence type="ECO:0000256" key="4">
    <source>
        <dbReference type="ARBA" id="ARBA00023125"/>
    </source>
</evidence>
<dbReference type="SMART" id="SM00382">
    <property type="entry name" value="AAA"/>
    <property type="match status" value="1"/>
</dbReference>
<organism evidence="8 9">
    <name type="scientific">Fodinisporobacter ferrooxydans</name>
    <dbReference type="NCBI Taxonomy" id="2901836"/>
    <lineage>
        <taxon>Bacteria</taxon>
        <taxon>Bacillati</taxon>
        <taxon>Bacillota</taxon>
        <taxon>Bacilli</taxon>
        <taxon>Bacillales</taxon>
        <taxon>Alicyclobacillaceae</taxon>
        <taxon>Fodinisporobacter</taxon>
    </lineage>
</organism>
<dbReference type="SUPFAM" id="SSF55785">
    <property type="entry name" value="PYP-like sensor domain (PAS domain)"/>
    <property type="match status" value="1"/>
</dbReference>
<dbReference type="InterPro" id="IPR002197">
    <property type="entry name" value="HTH_Fis"/>
</dbReference>
<dbReference type="Pfam" id="PF00158">
    <property type="entry name" value="Sigma54_activat"/>
    <property type="match status" value="1"/>
</dbReference>
<feature type="domain" description="Sigma-54 factor interaction" evidence="6">
    <location>
        <begin position="138"/>
        <end position="367"/>
    </location>
</feature>
<dbReference type="PROSITE" id="PS50112">
    <property type="entry name" value="PAS"/>
    <property type="match status" value="1"/>
</dbReference>
<dbReference type="Pfam" id="PF02954">
    <property type="entry name" value="HTH_8"/>
    <property type="match status" value="1"/>
</dbReference>
<dbReference type="Gene3D" id="3.30.450.20">
    <property type="entry name" value="PAS domain"/>
    <property type="match status" value="1"/>
</dbReference>
<dbReference type="Pfam" id="PF25601">
    <property type="entry name" value="AAA_lid_14"/>
    <property type="match status" value="1"/>
</dbReference>
<sequence>MRLKDHLLSILESFHDVVLVIAKDSTIAYVNQAYSRQFGVPVNKIIGRKLNEIESKARILEVLQTGIPLINDYSYVHSLKKSICANITPLIENGVMIGAVAIMKDISEIRDLQEQLERYKKYSNDLEEKLVKRNFALLESSSPPMQMAVNLARKVATTDATVLIYGESGVGKEVFAKSIHNASNREGQPFIAINMASIPENLFESELFGYEDGSFTGAKKGGKKGIFELANGGTLFLDEIGEMPLAAQAKILRVIQERTFQRIGGTRLHPLDIRIICATNRDLREQIRLGKFRDDLYYRLNVVPIKIPPLRERKEDIPFLVNHILTELNFKYNKSIVITDETYSQFEKYEWPGNVRELYNVIEHMIAVCTNSYFELSDIPEYINKQLKNHHANKSLKGKPASHETDNTLYRMVEQTEREMIEAVLKTSKNRSDAIQKLGISRKAFYAKLRKYGLL</sequence>
<evidence type="ECO:0000313" key="8">
    <source>
        <dbReference type="EMBL" id="UOF92352.1"/>
    </source>
</evidence>
<dbReference type="NCBIfam" id="TIGR00229">
    <property type="entry name" value="sensory_box"/>
    <property type="match status" value="1"/>
</dbReference>
<name>A0ABY4CPC4_9BACL</name>
<keyword evidence="5" id="KW-0804">Transcription</keyword>
<dbReference type="SUPFAM" id="SSF52540">
    <property type="entry name" value="P-loop containing nucleoside triphosphate hydrolases"/>
    <property type="match status" value="1"/>
</dbReference>
<accession>A0ABY4CPC4</accession>
<dbReference type="SMART" id="SM00091">
    <property type="entry name" value="PAS"/>
    <property type="match status" value="1"/>
</dbReference>
<dbReference type="Gene3D" id="1.10.8.60">
    <property type="match status" value="1"/>
</dbReference>
<evidence type="ECO:0000259" key="7">
    <source>
        <dbReference type="PROSITE" id="PS50112"/>
    </source>
</evidence>
<dbReference type="InterPro" id="IPR025662">
    <property type="entry name" value="Sigma_54_int_dom_ATP-bd_1"/>
</dbReference>
<protein>
    <submittedName>
        <fullName evidence="8">Sigma 54-interacting transcriptional regulator</fullName>
    </submittedName>
</protein>
<dbReference type="InterPro" id="IPR009057">
    <property type="entry name" value="Homeodomain-like_sf"/>
</dbReference>
<dbReference type="Gene3D" id="3.40.50.300">
    <property type="entry name" value="P-loop containing nucleotide triphosphate hydrolases"/>
    <property type="match status" value="1"/>
</dbReference>
<dbReference type="InterPro" id="IPR035965">
    <property type="entry name" value="PAS-like_dom_sf"/>
</dbReference>
<keyword evidence="4" id="KW-0238">DNA-binding</keyword>
<evidence type="ECO:0000313" key="9">
    <source>
        <dbReference type="Proteomes" id="UP000830167"/>
    </source>
</evidence>
<reference evidence="8" key="1">
    <citation type="submission" date="2021-12" db="EMBL/GenBank/DDBJ databases">
        <title>Alicyclobacillaceae gen. nov., sp. nov., isolated from chalcocite enrichment system.</title>
        <authorList>
            <person name="Jiang Z."/>
        </authorList>
    </citation>
    <scope>NUCLEOTIDE SEQUENCE</scope>
    <source>
        <strain evidence="8">MYW30-H2</strain>
    </source>
</reference>
<proteinExistence type="predicted"/>